<evidence type="ECO:0000256" key="2">
    <source>
        <dbReference type="ARBA" id="ARBA00008531"/>
    </source>
</evidence>
<keyword evidence="5" id="KW-0547">Nucleotide-binding</keyword>
<dbReference type="SUPFAM" id="SSF52540">
    <property type="entry name" value="P-loop containing nucleoside triphosphate hydrolases"/>
    <property type="match status" value="1"/>
</dbReference>
<dbReference type="GO" id="GO:0006614">
    <property type="term" value="P:SRP-dependent cotranslational protein targeting to membrane"/>
    <property type="evidence" value="ECO:0007669"/>
    <property type="project" value="InterPro"/>
</dbReference>
<dbReference type="InterPro" id="IPR004390">
    <property type="entry name" value="SR_rcpt_FtsY"/>
</dbReference>
<evidence type="ECO:0000256" key="5">
    <source>
        <dbReference type="ARBA" id="ARBA00022741"/>
    </source>
</evidence>
<dbReference type="PANTHER" id="PTHR43134:SF1">
    <property type="entry name" value="SIGNAL RECOGNITION PARTICLE RECEPTOR SUBUNIT ALPHA"/>
    <property type="match status" value="1"/>
</dbReference>
<keyword evidence="8" id="KW-0472">Membrane</keyword>
<evidence type="ECO:0000256" key="1">
    <source>
        <dbReference type="ARBA" id="ARBA00004413"/>
    </source>
</evidence>
<keyword evidence="7" id="KW-0342">GTP-binding</keyword>
<organism evidence="11">
    <name type="scientific">marine metagenome</name>
    <dbReference type="NCBI Taxonomy" id="408172"/>
    <lineage>
        <taxon>unclassified sequences</taxon>
        <taxon>metagenomes</taxon>
        <taxon>ecological metagenomes</taxon>
    </lineage>
</organism>
<evidence type="ECO:0000256" key="6">
    <source>
        <dbReference type="ARBA" id="ARBA00022801"/>
    </source>
</evidence>
<dbReference type="SMART" id="SM00962">
    <property type="entry name" value="SRP54"/>
    <property type="match status" value="1"/>
</dbReference>
<proteinExistence type="inferred from homology"/>
<sequence>MGKIFNALRFTREAVSDAFDTVVKRKVSLESMEQLEDALIFADLGFDTVEAVMGVVRRYRKESFLDNVHDYMLSILPDEENLDPTIEKPTVIIVVGVNGTGKTTSSAKLANYYKSQGKKVLLIAADTYRAAAVEQLKIWAKRLNLNIIYNNESQQPSSVLFDGLTAAKSQGVDIAIVDTAGRLHTHKNLMTELEKMYRVGKTRFPEFEFLSFITLDATLGQNSLIQAREFSNSVPVDGAVLSKMDGTAKGGIVFPLFNELNIPVNFIGVGEDLDDIYKFDRTEYVEGLLGTRGK</sequence>
<dbReference type="GO" id="GO:0005525">
    <property type="term" value="F:GTP binding"/>
    <property type="evidence" value="ECO:0007669"/>
    <property type="project" value="UniProtKB-KW"/>
</dbReference>
<dbReference type="PROSITE" id="PS00300">
    <property type="entry name" value="SRP54"/>
    <property type="match status" value="1"/>
</dbReference>
<evidence type="ECO:0000256" key="8">
    <source>
        <dbReference type="ARBA" id="ARBA00023136"/>
    </source>
</evidence>
<comment type="subcellular location">
    <subcellularLocation>
        <location evidence="1">Cell membrane</location>
        <topology evidence="1">Peripheral membrane protein</topology>
        <orientation evidence="1">Cytoplasmic side</orientation>
    </subcellularLocation>
</comment>
<evidence type="ECO:0000259" key="10">
    <source>
        <dbReference type="PROSITE" id="PS00300"/>
    </source>
</evidence>
<evidence type="ECO:0000313" key="11">
    <source>
        <dbReference type="EMBL" id="SVC31507.1"/>
    </source>
</evidence>
<dbReference type="FunFam" id="3.40.50.300:FF:000053">
    <property type="entry name" value="Signal recognition particle receptor FtsY"/>
    <property type="match status" value="1"/>
</dbReference>
<dbReference type="GO" id="GO:0003924">
    <property type="term" value="F:GTPase activity"/>
    <property type="evidence" value="ECO:0007669"/>
    <property type="project" value="TreeGrafter"/>
</dbReference>
<evidence type="ECO:0000256" key="3">
    <source>
        <dbReference type="ARBA" id="ARBA00022475"/>
    </source>
</evidence>
<accession>A0A382L8W2</accession>
<dbReference type="InterPro" id="IPR036225">
    <property type="entry name" value="SRP/SRP_N"/>
</dbReference>
<dbReference type="NCBIfam" id="TIGR00064">
    <property type="entry name" value="ftsY"/>
    <property type="match status" value="1"/>
</dbReference>
<dbReference type="SUPFAM" id="SSF47364">
    <property type="entry name" value="Domain of the SRP/SRP receptor G-proteins"/>
    <property type="match status" value="1"/>
</dbReference>
<dbReference type="Pfam" id="PF00448">
    <property type="entry name" value="SRP54"/>
    <property type="match status" value="1"/>
</dbReference>
<feature type="domain" description="SRP54-type proteins GTP-binding" evidence="10">
    <location>
        <begin position="263"/>
        <end position="276"/>
    </location>
</feature>
<dbReference type="EMBL" id="UINC01084660">
    <property type="protein sequence ID" value="SVC31507.1"/>
    <property type="molecule type" value="Genomic_DNA"/>
</dbReference>
<comment type="similarity">
    <text evidence="2">Belongs to the GTP-binding SRP family.</text>
</comment>
<dbReference type="Gene3D" id="3.40.50.300">
    <property type="entry name" value="P-loop containing nucleotide triphosphate hydrolases"/>
    <property type="match status" value="1"/>
</dbReference>
<dbReference type="InterPro" id="IPR042101">
    <property type="entry name" value="SRP54_N_sf"/>
</dbReference>
<dbReference type="GO" id="GO:0005047">
    <property type="term" value="F:signal recognition particle binding"/>
    <property type="evidence" value="ECO:0007669"/>
    <property type="project" value="TreeGrafter"/>
</dbReference>
<dbReference type="InterPro" id="IPR027417">
    <property type="entry name" value="P-loop_NTPase"/>
</dbReference>
<dbReference type="AlphaFoldDB" id="A0A382L8W2"/>
<evidence type="ECO:0000256" key="4">
    <source>
        <dbReference type="ARBA" id="ARBA00022490"/>
    </source>
</evidence>
<evidence type="ECO:0000256" key="7">
    <source>
        <dbReference type="ARBA" id="ARBA00023134"/>
    </source>
</evidence>
<evidence type="ECO:0000256" key="9">
    <source>
        <dbReference type="ARBA" id="ARBA00023170"/>
    </source>
</evidence>
<dbReference type="PANTHER" id="PTHR43134">
    <property type="entry name" value="SIGNAL RECOGNITION PARTICLE RECEPTOR SUBUNIT ALPHA"/>
    <property type="match status" value="1"/>
</dbReference>
<keyword evidence="6" id="KW-0378">Hydrolase</keyword>
<dbReference type="InterPro" id="IPR003593">
    <property type="entry name" value="AAA+_ATPase"/>
</dbReference>
<keyword evidence="9" id="KW-0675">Receptor</keyword>
<gene>
    <name evidence="11" type="ORF">METZ01_LOCUS284361</name>
</gene>
<dbReference type="SMART" id="SM00382">
    <property type="entry name" value="AAA"/>
    <property type="match status" value="1"/>
</dbReference>
<reference evidence="11" key="1">
    <citation type="submission" date="2018-05" db="EMBL/GenBank/DDBJ databases">
        <authorList>
            <person name="Lanie J.A."/>
            <person name="Ng W.-L."/>
            <person name="Kazmierczak K.M."/>
            <person name="Andrzejewski T.M."/>
            <person name="Davidsen T.M."/>
            <person name="Wayne K.J."/>
            <person name="Tettelin H."/>
            <person name="Glass J.I."/>
            <person name="Rusch D."/>
            <person name="Podicherti R."/>
            <person name="Tsui H.-C.T."/>
            <person name="Winkler M.E."/>
        </authorList>
    </citation>
    <scope>NUCLEOTIDE SEQUENCE</scope>
</reference>
<dbReference type="Gene3D" id="1.20.120.140">
    <property type="entry name" value="Signal recognition particle SRP54, nucleotide-binding domain"/>
    <property type="match status" value="1"/>
</dbReference>
<dbReference type="GO" id="GO:0005886">
    <property type="term" value="C:plasma membrane"/>
    <property type="evidence" value="ECO:0007669"/>
    <property type="project" value="UniProtKB-SubCell"/>
</dbReference>
<name>A0A382L8W2_9ZZZZ</name>
<keyword evidence="3" id="KW-1003">Cell membrane</keyword>
<dbReference type="InterPro" id="IPR000897">
    <property type="entry name" value="SRP54_GTPase_dom"/>
</dbReference>
<protein>
    <recommendedName>
        <fullName evidence="10">SRP54-type proteins GTP-binding domain-containing protein</fullName>
    </recommendedName>
</protein>
<keyword evidence="4" id="KW-0963">Cytoplasm</keyword>